<dbReference type="AlphaFoldDB" id="A0A3M0KIZ7"/>
<keyword evidence="2" id="KW-1185">Reference proteome</keyword>
<proteinExistence type="predicted"/>
<gene>
    <name evidence="1" type="ORF">DUI87_10752</name>
</gene>
<accession>A0A3M0KIZ7</accession>
<sequence length="106" mass="12417">MLLFGYEPSIKRIMDSTMKLKESQLIILIVLPIYTMTEQSKVANTQISLESYATGKNIPETKKHDRYIAMIIRSIESELMYNRLCWFSMDSKKQLVTGFEIDNRMN</sequence>
<dbReference type="Proteomes" id="UP000269221">
    <property type="component" value="Unassembled WGS sequence"/>
</dbReference>
<reference evidence="1 2" key="1">
    <citation type="submission" date="2018-07" db="EMBL/GenBank/DDBJ databases">
        <title>A high quality draft genome assembly of the barn swallow (H. rustica rustica).</title>
        <authorList>
            <person name="Formenti G."/>
            <person name="Chiara M."/>
            <person name="Poveda L."/>
            <person name="Francoijs K.-J."/>
            <person name="Bonisoli-Alquati A."/>
            <person name="Canova L."/>
            <person name="Gianfranceschi L."/>
            <person name="Horner D.S."/>
            <person name="Saino N."/>
        </authorList>
    </citation>
    <scope>NUCLEOTIDE SEQUENCE [LARGE SCALE GENOMIC DNA]</scope>
    <source>
        <strain evidence="1">Chelidonia</strain>
        <tissue evidence="1">Blood</tissue>
    </source>
</reference>
<organism evidence="1 2">
    <name type="scientific">Hirundo rustica rustica</name>
    <dbReference type="NCBI Taxonomy" id="333673"/>
    <lineage>
        <taxon>Eukaryota</taxon>
        <taxon>Metazoa</taxon>
        <taxon>Chordata</taxon>
        <taxon>Craniata</taxon>
        <taxon>Vertebrata</taxon>
        <taxon>Euteleostomi</taxon>
        <taxon>Archelosauria</taxon>
        <taxon>Archosauria</taxon>
        <taxon>Dinosauria</taxon>
        <taxon>Saurischia</taxon>
        <taxon>Theropoda</taxon>
        <taxon>Coelurosauria</taxon>
        <taxon>Aves</taxon>
        <taxon>Neognathae</taxon>
        <taxon>Neoaves</taxon>
        <taxon>Telluraves</taxon>
        <taxon>Australaves</taxon>
        <taxon>Passeriformes</taxon>
        <taxon>Sylvioidea</taxon>
        <taxon>Hirundinidae</taxon>
        <taxon>Hirundo</taxon>
    </lineage>
</organism>
<name>A0A3M0KIZ7_HIRRU</name>
<comment type="caution">
    <text evidence="1">The sequence shown here is derived from an EMBL/GenBank/DDBJ whole genome shotgun (WGS) entry which is preliminary data.</text>
</comment>
<protein>
    <submittedName>
        <fullName evidence="1">Uncharacterized protein</fullName>
    </submittedName>
</protein>
<evidence type="ECO:0000313" key="2">
    <source>
        <dbReference type="Proteomes" id="UP000269221"/>
    </source>
</evidence>
<evidence type="ECO:0000313" key="1">
    <source>
        <dbReference type="EMBL" id="RMC13218.1"/>
    </source>
</evidence>
<dbReference type="EMBL" id="QRBI01000106">
    <property type="protein sequence ID" value="RMC13218.1"/>
    <property type="molecule type" value="Genomic_DNA"/>
</dbReference>